<dbReference type="Proteomes" id="UP000628775">
    <property type="component" value="Unassembled WGS sequence"/>
</dbReference>
<dbReference type="Gene3D" id="1.20.120.450">
    <property type="entry name" value="dinb family like domain"/>
    <property type="match status" value="1"/>
</dbReference>
<feature type="domain" description="DinB-like" evidence="1">
    <location>
        <begin position="10"/>
        <end position="145"/>
    </location>
</feature>
<evidence type="ECO:0000313" key="3">
    <source>
        <dbReference type="Proteomes" id="UP000628775"/>
    </source>
</evidence>
<dbReference type="InterPro" id="IPR034660">
    <property type="entry name" value="DinB/YfiT-like"/>
</dbReference>
<proteinExistence type="predicted"/>
<sequence>MSQHVFTPLKIVRQRTINAVKGLSDHVLDTIPEGFNNNVRWNLGHVYLVQENFAFRLAGEPGEIPEAFNEFFAKGTKPADWDSKPPTLETLIEMLENQSKRIEETFKDRLDERVKKPFTTESGLNLNTIGELLTFSLYHEGIHFNAINLLKRFAEK</sequence>
<dbReference type="SUPFAM" id="SSF109854">
    <property type="entry name" value="DinB/YfiT-like putative metalloenzymes"/>
    <property type="match status" value="1"/>
</dbReference>
<evidence type="ECO:0000313" key="2">
    <source>
        <dbReference type="EMBL" id="GGE31271.1"/>
    </source>
</evidence>
<dbReference type="RefSeq" id="WP_188689329.1">
    <property type="nucleotide sequence ID" value="NZ_BMIR01000002.1"/>
</dbReference>
<dbReference type="EMBL" id="BMIR01000002">
    <property type="protein sequence ID" value="GGE31271.1"/>
    <property type="molecule type" value="Genomic_DNA"/>
</dbReference>
<dbReference type="AlphaFoldDB" id="A0A8J2VM09"/>
<dbReference type="InterPro" id="IPR024775">
    <property type="entry name" value="DinB-like"/>
</dbReference>
<comment type="caution">
    <text evidence="2">The sequence shown here is derived from an EMBL/GenBank/DDBJ whole genome shotgun (WGS) entry which is preliminary data.</text>
</comment>
<keyword evidence="3" id="KW-1185">Reference proteome</keyword>
<name>A0A8J2VM09_9BACL</name>
<organism evidence="2 3">
    <name type="scientific">Pullulanibacillus camelliae</name>
    <dbReference type="NCBI Taxonomy" id="1707096"/>
    <lineage>
        <taxon>Bacteria</taxon>
        <taxon>Bacillati</taxon>
        <taxon>Bacillota</taxon>
        <taxon>Bacilli</taxon>
        <taxon>Bacillales</taxon>
        <taxon>Sporolactobacillaceae</taxon>
        <taxon>Pullulanibacillus</taxon>
    </lineage>
</organism>
<accession>A0A8J2VM09</accession>
<evidence type="ECO:0000259" key="1">
    <source>
        <dbReference type="Pfam" id="PF12867"/>
    </source>
</evidence>
<reference evidence="2" key="1">
    <citation type="journal article" date="2014" name="Int. J. Syst. Evol. Microbiol.">
        <title>Complete genome sequence of Corynebacterium casei LMG S-19264T (=DSM 44701T), isolated from a smear-ripened cheese.</title>
        <authorList>
            <consortium name="US DOE Joint Genome Institute (JGI-PGF)"/>
            <person name="Walter F."/>
            <person name="Albersmeier A."/>
            <person name="Kalinowski J."/>
            <person name="Ruckert C."/>
        </authorList>
    </citation>
    <scope>NUCLEOTIDE SEQUENCE</scope>
    <source>
        <strain evidence="2">CGMCC 1.15371</strain>
    </source>
</reference>
<protein>
    <submittedName>
        <fullName evidence="2">Formate dehydrogenase</fullName>
    </submittedName>
</protein>
<reference evidence="2" key="2">
    <citation type="submission" date="2020-09" db="EMBL/GenBank/DDBJ databases">
        <authorList>
            <person name="Sun Q."/>
            <person name="Zhou Y."/>
        </authorList>
    </citation>
    <scope>NUCLEOTIDE SEQUENCE</scope>
    <source>
        <strain evidence="2">CGMCC 1.15371</strain>
    </source>
</reference>
<gene>
    <name evidence="2" type="ORF">GCM10011391_07430</name>
</gene>
<dbReference type="Pfam" id="PF12867">
    <property type="entry name" value="DinB_2"/>
    <property type="match status" value="1"/>
</dbReference>